<dbReference type="STRING" id="984486.A0A1E3QKT0"/>
<name>A0A1E3QKT0_9ASCO</name>
<evidence type="ECO:0000313" key="12">
    <source>
        <dbReference type="EMBL" id="ODQ78285.1"/>
    </source>
</evidence>
<reference evidence="13" key="1">
    <citation type="submission" date="2016-05" db="EMBL/GenBank/DDBJ databases">
        <title>Comparative genomics of biotechnologically important yeasts.</title>
        <authorList>
            <consortium name="DOE Joint Genome Institute"/>
            <person name="Riley R."/>
            <person name="Haridas S."/>
            <person name="Wolfe K.H."/>
            <person name="Lopes M.R."/>
            <person name="Hittinger C.T."/>
            <person name="Goker M."/>
            <person name="Salamov A."/>
            <person name="Wisecaver J."/>
            <person name="Long T.M."/>
            <person name="Aerts A.L."/>
            <person name="Barry K."/>
            <person name="Choi C."/>
            <person name="Clum A."/>
            <person name="Coughlan A.Y."/>
            <person name="Deshpande S."/>
            <person name="Douglass A.P."/>
            <person name="Hanson S.J."/>
            <person name="Klenk H.-P."/>
            <person name="Labutti K."/>
            <person name="Lapidus A."/>
            <person name="Lindquist E."/>
            <person name="Lipzen A."/>
            <person name="Meier-Kolthoff J.P."/>
            <person name="Ohm R.A."/>
            <person name="Otillar R.P."/>
            <person name="Pangilinan J."/>
            <person name="Peng Y."/>
            <person name="Rokas A."/>
            <person name="Rosa C.A."/>
            <person name="Scheuner C."/>
            <person name="Sibirny A.A."/>
            <person name="Slot J.C."/>
            <person name="Stielow J.B."/>
            <person name="Sun H."/>
            <person name="Kurtzman C.P."/>
            <person name="Blackwell M."/>
            <person name="Grigoriev I.V."/>
            <person name="Jeffries T.W."/>
        </authorList>
    </citation>
    <scope>NUCLEOTIDE SEQUENCE [LARGE SCALE GENOMIC DNA]</scope>
    <source>
        <strain evidence="13">NRRL Y-12698</strain>
    </source>
</reference>
<evidence type="ECO:0000256" key="5">
    <source>
        <dbReference type="ARBA" id="ARBA00022989"/>
    </source>
</evidence>
<evidence type="ECO:0000256" key="1">
    <source>
        <dbReference type="ARBA" id="ARBA00004434"/>
    </source>
</evidence>
<keyword evidence="8 10" id="KW-0143">Chaperone</keyword>
<dbReference type="EMBL" id="KV454436">
    <property type="protein sequence ID" value="ODQ78285.1"/>
    <property type="molecule type" value="Genomic_DNA"/>
</dbReference>
<feature type="coiled-coil region" evidence="11">
    <location>
        <begin position="91"/>
        <end position="134"/>
    </location>
</feature>
<comment type="similarity">
    <text evidence="2 10">Belongs to the CBP4 family.</text>
</comment>
<proteinExistence type="inferred from homology"/>
<evidence type="ECO:0000256" key="3">
    <source>
        <dbReference type="ARBA" id="ARBA00022692"/>
    </source>
</evidence>
<keyword evidence="3 10" id="KW-0812">Transmembrane</keyword>
<dbReference type="Pfam" id="PF07960">
    <property type="entry name" value="CBP4"/>
    <property type="match status" value="1"/>
</dbReference>
<keyword evidence="7 10" id="KW-0472">Membrane</keyword>
<evidence type="ECO:0000256" key="6">
    <source>
        <dbReference type="ARBA" id="ARBA00023128"/>
    </source>
</evidence>
<dbReference type="AlphaFoldDB" id="A0A1E3QKT0"/>
<protein>
    <recommendedName>
        <fullName evidence="10">Cytochrome b mRNA-processing protein 4</fullName>
    </recommendedName>
</protein>
<dbReference type="InterPro" id="IPR012420">
    <property type="entry name" value="Cbp4"/>
</dbReference>
<gene>
    <name evidence="12" type="ORF">BABINDRAFT_9498</name>
</gene>
<dbReference type="GeneID" id="30150822"/>
<evidence type="ECO:0000256" key="2">
    <source>
        <dbReference type="ARBA" id="ARBA00006780"/>
    </source>
</evidence>
<dbReference type="OrthoDB" id="5576752at2759"/>
<dbReference type="GO" id="GO:0005743">
    <property type="term" value="C:mitochondrial inner membrane"/>
    <property type="evidence" value="ECO:0007669"/>
    <property type="project" value="UniProtKB-SubCell"/>
</dbReference>
<evidence type="ECO:0000256" key="4">
    <source>
        <dbReference type="ARBA" id="ARBA00022792"/>
    </source>
</evidence>
<dbReference type="GO" id="GO:0034551">
    <property type="term" value="P:mitochondrial respiratory chain complex III assembly"/>
    <property type="evidence" value="ECO:0007669"/>
    <property type="project" value="TreeGrafter"/>
</dbReference>
<evidence type="ECO:0000256" key="7">
    <source>
        <dbReference type="ARBA" id="ARBA00023136"/>
    </source>
</evidence>
<dbReference type="Proteomes" id="UP000094336">
    <property type="component" value="Unassembled WGS sequence"/>
</dbReference>
<sequence length="139" mass="16169">MSTRPLWYRWVRVYAVGGAIVGTGLLLYKYATPTDEELIARFSPEVRRKYEENRALRQKEQQELMEIVKKTAASKDPIWITGSVKSPSEWREEQKANRERKERSAAELVQRAEIEKAKLELQQTEALAQTAEKKGWFKG</sequence>
<evidence type="ECO:0000256" key="10">
    <source>
        <dbReference type="RuleBase" id="RU368005"/>
    </source>
</evidence>
<evidence type="ECO:0000313" key="13">
    <source>
        <dbReference type="Proteomes" id="UP000094336"/>
    </source>
</evidence>
<feature type="transmembrane region" description="Helical" evidence="10">
    <location>
        <begin position="6"/>
        <end position="28"/>
    </location>
</feature>
<dbReference type="RefSeq" id="XP_018983613.1">
    <property type="nucleotide sequence ID" value="XM_019132969.1"/>
</dbReference>
<evidence type="ECO:0000256" key="8">
    <source>
        <dbReference type="ARBA" id="ARBA00023186"/>
    </source>
</evidence>
<keyword evidence="4 10" id="KW-0999">Mitochondrion inner membrane</keyword>
<dbReference type="PANTHER" id="PTHR28202">
    <property type="entry name" value="ASSEMBLY FACTOR CBP4"/>
    <property type="match status" value="1"/>
</dbReference>
<comment type="subcellular location">
    <subcellularLocation>
        <location evidence="1 10">Mitochondrion inner membrane</location>
        <topology evidence="1 10">Single-pass membrane protein</topology>
    </subcellularLocation>
</comment>
<dbReference type="PANTHER" id="PTHR28202:SF1">
    <property type="entry name" value="ASSEMBLY FACTOR CBP4"/>
    <property type="match status" value="1"/>
</dbReference>
<keyword evidence="13" id="KW-1185">Reference proteome</keyword>
<keyword evidence="11" id="KW-0175">Coiled coil</keyword>
<accession>A0A1E3QKT0</accession>
<evidence type="ECO:0000256" key="11">
    <source>
        <dbReference type="SAM" id="Coils"/>
    </source>
</evidence>
<organism evidence="12 13">
    <name type="scientific">Babjeviella inositovora NRRL Y-12698</name>
    <dbReference type="NCBI Taxonomy" id="984486"/>
    <lineage>
        <taxon>Eukaryota</taxon>
        <taxon>Fungi</taxon>
        <taxon>Dikarya</taxon>
        <taxon>Ascomycota</taxon>
        <taxon>Saccharomycotina</taxon>
        <taxon>Pichiomycetes</taxon>
        <taxon>Serinales incertae sedis</taxon>
        <taxon>Babjeviella</taxon>
    </lineage>
</organism>
<keyword evidence="5 10" id="KW-1133">Transmembrane helix</keyword>
<evidence type="ECO:0000256" key="9">
    <source>
        <dbReference type="ARBA" id="ARBA00025413"/>
    </source>
</evidence>
<comment type="function">
    <text evidence="9 10">Essential for the assembly of ubiquinol-cytochrome c reductase. It has a direct effect on the correct occurrence of the Rieske protein, core 4, core 5 and apocytochrome b.</text>
</comment>
<keyword evidence="6 10" id="KW-0496">Mitochondrion</keyword>